<dbReference type="Pfam" id="PF19420">
    <property type="entry name" value="DDAH_eukar"/>
    <property type="match status" value="1"/>
</dbReference>
<accession>A0A2V0PL83</accession>
<dbReference type="PANTHER" id="PTHR43224">
    <property type="entry name" value="AMIDINOTRANSFERASE"/>
    <property type="match status" value="1"/>
</dbReference>
<dbReference type="InterPro" id="IPR014541">
    <property type="entry name" value="Amdntrnsf_FN0238"/>
</dbReference>
<protein>
    <recommendedName>
        <fullName evidence="3">Amidinotransferase</fullName>
    </recommendedName>
</protein>
<keyword evidence="2" id="KW-1185">Reference proteome</keyword>
<dbReference type="Gene3D" id="3.75.10.10">
    <property type="entry name" value="L-arginine/glycine Amidinotransferase, Chain A"/>
    <property type="match status" value="1"/>
</dbReference>
<dbReference type="OrthoDB" id="505065at2759"/>
<proteinExistence type="predicted"/>
<sequence>MIASIAGLAAGGAGSPSLAQWGPIAARRAYSVMTQAAEALALPGSTDDAVLLRLPQRPFGATAELPDSVAPLVKGAGRVAVVREAFAPSGVKPQELSQIVAPLGPRAVALSAASQEDAGAVVVDEYRRDPKTGRFALSRVAACVADFLAEQGVRAALVPDVRAAAAAAAASAPNAVREVAGGASPQSTNHVLMVAPTAFGFNEQAAQDNSFMHAGESAAEGGSALTRQVLREFSALHRQLTDFAGVRVSLMQHAVSHGTPDACFPNNWISTHAAREGGGAGAGAERSLVLYPMKCPNRAAERRPDIIAAVQAAHGPYARVVDLTGAERAGEPHYFEGTGVLVLDRVNGVAYVNLSERAHEALARQWVEALGYNELVTFRSTDLRGKPVYHTNVMMAVGTGVAVVCGDSVADPKERRRLLDSLAKSHEVVQISLEQMDALCGNVLELRGGHGLPVLAMSTQAHNAFTEDQRRAMRRHVAALVHAPIDTLESVGGGGVRCALAELF</sequence>
<evidence type="ECO:0000313" key="2">
    <source>
        <dbReference type="Proteomes" id="UP000247498"/>
    </source>
</evidence>
<dbReference type="AlphaFoldDB" id="A0A2V0PL83"/>
<dbReference type="SUPFAM" id="SSF55909">
    <property type="entry name" value="Pentein"/>
    <property type="match status" value="1"/>
</dbReference>
<dbReference type="Proteomes" id="UP000247498">
    <property type="component" value="Unassembled WGS sequence"/>
</dbReference>
<comment type="caution">
    <text evidence="1">The sequence shown here is derived from an EMBL/GenBank/DDBJ whole genome shotgun (WGS) entry which is preliminary data.</text>
</comment>
<dbReference type="EMBL" id="BDRX01000174">
    <property type="protein sequence ID" value="GBF99812.1"/>
    <property type="molecule type" value="Genomic_DNA"/>
</dbReference>
<organism evidence="1 2">
    <name type="scientific">Raphidocelis subcapitata</name>
    <dbReference type="NCBI Taxonomy" id="307507"/>
    <lineage>
        <taxon>Eukaryota</taxon>
        <taxon>Viridiplantae</taxon>
        <taxon>Chlorophyta</taxon>
        <taxon>core chlorophytes</taxon>
        <taxon>Chlorophyceae</taxon>
        <taxon>CS clade</taxon>
        <taxon>Sphaeropleales</taxon>
        <taxon>Selenastraceae</taxon>
        <taxon>Raphidocelis</taxon>
    </lineage>
</organism>
<name>A0A2V0PL83_9CHLO</name>
<reference evidence="1 2" key="1">
    <citation type="journal article" date="2018" name="Sci. Rep.">
        <title>Raphidocelis subcapitata (=Pseudokirchneriella subcapitata) provides an insight into genome evolution and environmental adaptations in the Sphaeropleales.</title>
        <authorList>
            <person name="Suzuki S."/>
            <person name="Yamaguchi H."/>
            <person name="Nakajima N."/>
            <person name="Kawachi M."/>
        </authorList>
    </citation>
    <scope>NUCLEOTIDE SEQUENCE [LARGE SCALE GENOMIC DNA]</scope>
    <source>
        <strain evidence="1 2">NIES-35</strain>
    </source>
</reference>
<gene>
    <name evidence="1" type="ORF">Rsub_12565</name>
</gene>
<dbReference type="PANTHER" id="PTHR43224:SF1">
    <property type="entry name" value="AMIDINOTRANSFERASE"/>
    <property type="match status" value="1"/>
</dbReference>
<evidence type="ECO:0008006" key="3">
    <source>
        <dbReference type="Google" id="ProtNLM"/>
    </source>
</evidence>
<evidence type="ECO:0000313" key="1">
    <source>
        <dbReference type="EMBL" id="GBF99812.1"/>
    </source>
</evidence>
<dbReference type="InParanoid" id="A0A2V0PL83"/>